<keyword evidence="5" id="KW-0779">Telomere</keyword>
<dbReference type="InterPro" id="IPR032042">
    <property type="entry name" value="POT1PC"/>
</dbReference>
<feature type="region of interest" description="Disordered" evidence="8">
    <location>
        <begin position="178"/>
        <end position="204"/>
    </location>
</feature>
<evidence type="ECO:0000256" key="1">
    <source>
        <dbReference type="ARBA" id="ARBA00004123"/>
    </source>
</evidence>
<feature type="chain" id="PRO_5028177102" evidence="9">
    <location>
        <begin position="20"/>
        <end position="506"/>
    </location>
</feature>
<dbReference type="GeneID" id="117562794"/>
<evidence type="ECO:0000256" key="8">
    <source>
        <dbReference type="SAM" id="MobiDB-lite"/>
    </source>
</evidence>
<dbReference type="KEGG" id="gacu:117562794"/>
<keyword evidence="6" id="KW-0238">DNA-binding</keyword>
<dbReference type="InterPro" id="IPR048953">
    <property type="entry name" value="POT1_C_insert"/>
</dbReference>
<keyword evidence="7" id="KW-0539">Nucleus</keyword>
<evidence type="ECO:0000256" key="7">
    <source>
        <dbReference type="ARBA" id="ARBA00023242"/>
    </source>
</evidence>
<feature type="domain" description="Protection of telomeres protein 1 C-terminal insertion" evidence="11">
    <location>
        <begin position="313"/>
        <end position="400"/>
    </location>
</feature>
<feature type="compositionally biased region" description="Polar residues" evidence="8">
    <location>
        <begin position="191"/>
        <end position="200"/>
    </location>
</feature>
<evidence type="ECO:0000256" key="5">
    <source>
        <dbReference type="ARBA" id="ARBA00022895"/>
    </source>
</evidence>
<keyword evidence="4" id="KW-0158">Chromosome</keyword>
<dbReference type="GO" id="GO:0010521">
    <property type="term" value="F:telomerase inhibitor activity"/>
    <property type="evidence" value="ECO:0007669"/>
    <property type="project" value="TreeGrafter"/>
</dbReference>
<keyword evidence="12" id="KW-1185">Reference proteome</keyword>
<dbReference type="PANTHER" id="PTHR14513">
    <property type="entry name" value="PROTECTION OF TELOMERES 1"/>
    <property type="match status" value="1"/>
</dbReference>
<evidence type="ECO:0000313" key="13">
    <source>
        <dbReference type="RefSeq" id="XP_034096580.1"/>
    </source>
</evidence>
<organism evidence="12 13">
    <name type="scientific">Gymnodraco acuticeps</name>
    <name type="common">Antarctic dragonfish</name>
    <dbReference type="NCBI Taxonomy" id="8218"/>
    <lineage>
        <taxon>Eukaryota</taxon>
        <taxon>Metazoa</taxon>
        <taxon>Chordata</taxon>
        <taxon>Craniata</taxon>
        <taxon>Vertebrata</taxon>
        <taxon>Euteleostomi</taxon>
        <taxon>Actinopterygii</taxon>
        <taxon>Neopterygii</taxon>
        <taxon>Teleostei</taxon>
        <taxon>Neoteleostei</taxon>
        <taxon>Acanthomorphata</taxon>
        <taxon>Eupercaria</taxon>
        <taxon>Perciformes</taxon>
        <taxon>Notothenioidei</taxon>
        <taxon>Bathydraconidae</taxon>
        <taxon>Gymnodraco</taxon>
    </lineage>
</organism>
<dbReference type="AlphaFoldDB" id="A0A6P8WGL2"/>
<feature type="domain" description="Protection of telomeres protein 1 ssDNA-binding" evidence="10">
    <location>
        <begin position="11"/>
        <end position="142"/>
    </location>
</feature>
<evidence type="ECO:0000259" key="10">
    <source>
        <dbReference type="Pfam" id="PF16686"/>
    </source>
</evidence>
<dbReference type="GO" id="GO:0032210">
    <property type="term" value="P:regulation of telomere maintenance via telomerase"/>
    <property type="evidence" value="ECO:0007669"/>
    <property type="project" value="TreeGrafter"/>
</dbReference>
<comment type="similarity">
    <text evidence="3">Belongs to the telombin family.</text>
</comment>
<keyword evidence="9" id="KW-0732">Signal</keyword>
<dbReference type="PANTHER" id="PTHR14513:SF0">
    <property type="entry name" value="PROTECTION OF TELOMERES PROTEIN 1"/>
    <property type="match status" value="1"/>
</dbReference>
<evidence type="ECO:0000256" key="3">
    <source>
        <dbReference type="ARBA" id="ARBA00008442"/>
    </source>
</evidence>
<reference evidence="13" key="1">
    <citation type="submission" date="2025-08" db="UniProtKB">
        <authorList>
            <consortium name="RefSeq"/>
        </authorList>
    </citation>
    <scope>IDENTIFICATION</scope>
</reference>
<comment type="subcellular location">
    <subcellularLocation>
        <location evidence="2">Chromosome</location>
        <location evidence="2">Telomere</location>
    </subcellularLocation>
    <subcellularLocation>
        <location evidence="1">Nucleus</location>
    </subcellularLocation>
</comment>
<dbReference type="FunCoup" id="A0A6P8WGL2">
    <property type="interactions" value="1180"/>
</dbReference>
<evidence type="ECO:0000313" key="12">
    <source>
        <dbReference type="Proteomes" id="UP000515161"/>
    </source>
</evidence>
<evidence type="ECO:0000256" key="2">
    <source>
        <dbReference type="ARBA" id="ARBA00004574"/>
    </source>
</evidence>
<dbReference type="Pfam" id="PF21375">
    <property type="entry name" value="POT1_C_insert"/>
    <property type="match status" value="1"/>
</dbReference>
<evidence type="ECO:0000259" key="11">
    <source>
        <dbReference type="Pfam" id="PF21375"/>
    </source>
</evidence>
<dbReference type="InterPro" id="IPR028389">
    <property type="entry name" value="POT1"/>
</dbReference>
<proteinExistence type="inferred from homology"/>
<dbReference type="SUPFAM" id="SSF50249">
    <property type="entry name" value="Nucleic acid-binding proteins"/>
    <property type="match status" value="1"/>
</dbReference>
<evidence type="ECO:0000256" key="4">
    <source>
        <dbReference type="ARBA" id="ARBA00022454"/>
    </source>
</evidence>
<dbReference type="OrthoDB" id="8949518at2759"/>
<accession>A0A6P8WGL2</accession>
<dbReference type="GO" id="GO:0000783">
    <property type="term" value="C:nuclear telomere cap complex"/>
    <property type="evidence" value="ECO:0007669"/>
    <property type="project" value="TreeGrafter"/>
</dbReference>
<name>A0A6P8WGL2_GYMAC</name>
<gene>
    <name evidence="13" type="primary">LOC117562794</name>
</gene>
<sequence>TPLLPPLVLFIHRCPGVLLSCVCLQVWDGTRSAYTLPKVIVEPDTTEGPSSFPPERERLIANILVYDNHVEYARQLKPGEFLRIYNLRAIPGSSKVPGLTSCQKELDHLAFHLHGGNTFGRGIRVLPEDCPDVQEMKRVMEACPEDDEDEFSDLNDSELMEIWSTPPESIEPSLLRAQMSESARGEDAETSESMNTSCRSSTERRCDHDTHSVSLSEVKCSGPAGVHHVRVQLRSYEPQRLHQSLKLYCSKCSTLQEVPDDEMLAGLFSEASRDSGPFSPPAWAVSGQVNVPGNPPGSKTRTLGVHLSTEFMSKQLLFLMGSSLEETFVLSSGYQNIVPVRSSGGQLTLLHPSAPFLFRGTRTYYGCERCSEAAVREPVCAGEGKILDEKIIAEALGVVPLHFVLLMKLELQDVSDSLHVFLWRNAEEFFGVSAEDAAANQEAQDIISQSMDSLCPAGGSTAERPWMDLCLTKYQSVEDDGLNQICYQISHSTFTRPSAPPNTNPA</sequence>
<dbReference type="Gene3D" id="2.40.50.140">
    <property type="entry name" value="Nucleic acid-binding proteins"/>
    <property type="match status" value="1"/>
</dbReference>
<dbReference type="GO" id="GO:0098505">
    <property type="term" value="F:G-rich strand telomeric DNA binding"/>
    <property type="evidence" value="ECO:0007669"/>
    <property type="project" value="TreeGrafter"/>
</dbReference>
<evidence type="ECO:0000256" key="6">
    <source>
        <dbReference type="ARBA" id="ARBA00023125"/>
    </source>
</evidence>
<dbReference type="Pfam" id="PF16686">
    <property type="entry name" value="POT1PC"/>
    <property type="match status" value="1"/>
</dbReference>
<dbReference type="InterPro" id="IPR012340">
    <property type="entry name" value="NA-bd_OB-fold"/>
</dbReference>
<evidence type="ECO:0000256" key="9">
    <source>
        <dbReference type="SAM" id="SignalP"/>
    </source>
</evidence>
<dbReference type="RefSeq" id="XP_034096580.1">
    <property type="nucleotide sequence ID" value="XM_034240689.1"/>
</dbReference>
<dbReference type="GO" id="GO:0016233">
    <property type="term" value="P:telomere capping"/>
    <property type="evidence" value="ECO:0007669"/>
    <property type="project" value="TreeGrafter"/>
</dbReference>
<dbReference type="Proteomes" id="UP000515161">
    <property type="component" value="Unplaced"/>
</dbReference>
<protein>
    <submittedName>
        <fullName evidence="13">Protection of telomeres protein 1-like</fullName>
    </submittedName>
</protein>
<dbReference type="InParanoid" id="A0A6P8WGL2"/>
<feature type="non-terminal residue" evidence="13">
    <location>
        <position position="1"/>
    </location>
</feature>
<feature type="signal peptide" evidence="9">
    <location>
        <begin position="1"/>
        <end position="19"/>
    </location>
</feature>